<name>A0A7J4IUR3_9ARCH</name>
<evidence type="ECO:0000313" key="1">
    <source>
        <dbReference type="EMBL" id="HIH09278.1"/>
    </source>
</evidence>
<organism evidence="1 2">
    <name type="scientific">Candidatus Iainarchaeum sp</name>
    <dbReference type="NCBI Taxonomy" id="3101447"/>
    <lineage>
        <taxon>Archaea</taxon>
        <taxon>Candidatus Iainarchaeota</taxon>
        <taxon>Candidatus Iainarchaeia</taxon>
        <taxon>Candidatus Iainarchaeales</taxon>
        <taxon>Candidatus Iainarchaeaceae</taxon>
        <taxon>Candidatus Iainarchaeum</taxon>
    </lineage>
</organism>
<protein>
    <submittedName>
        <fullName evidence="1">Uncharacterized protein</fullName>
    </submittedName>
</protein>
<dbReference type="Proteomes" id="UP000565078">
    <property type="component" value="Unassembled WGS sequence"/>
</dbReference>
<dbReference type="AlphaFoldDB" id="A0A7J4IUR3"/>
<dbReference type="EMBL" id="DUGC01000027">
    <property type="protein sequence ID" value="HIH09278.1"/>
    <property type="molecule type" value="Genomic_DNA"/>
</dbReference>
<gene>
    <name evidence="1" type="ORF">HA254_01270</name>
</gene>
<proteinExistence type="predicted"/>
<evidence type="ECO:0000313" key="2">
    <source>
        <dbReference type="Proteomes" id="UP000565078"/>
    </source>
</evidence>
<sequence length="191" mass="21507">MPSRKNPRPFSRPNRARPNMETVHIAPATLVILEGANLMYYRKVRAARARGALIREEDMQARQLHLVELRGASPFFKNLFDRLEVINVPGRREPYTLLLNGIEAQGAQAVIALDEMGAKHMFVRDSKSAPWLHVRAISAAGGEPVSIERGSLHKMDAQLKAVGEKFREKEAELRFTKAPDLKALSLLHRLI</sequence>
<comment type="caution">
    <text evidence="1">The sequence shown here is derived from an EMBL/GenBank/DDBJ whole genome shotgun (WGS) entry which is preliminary data.</text>
</comment>
<accession>A0A7J4IUR3</accession>
<reference evidence="2" key="1">
    <citation type="journal article" date="2020" name="bioRxiv">
        <title>A rank-normalized archaeal taxonomy based on genome phylogeny resolves widespread incomplete and uneven classifications.</title>
        <authorList>
            <person name="Rinke C."/>
            <person name="Chuvochina M."/>
            <person name="Mussig A.J."/>
            <person name="Chaumeil P.-A."/>
            <person name="Waite D.W."/>
            <person name="Whitman W.B."/>
            <person name="Parks D.H."/>
            <person name="Hugenholtz P."/>
        </authorList>
    </citation>
    <scope>NUCLEOTIDE SEQUENCE [LARGE SCALE GENOMIC DNA]</scope>
</reference>